<gene>
    <name evidence="2" type="ORF">SAMN04487931_11645</name>
</gene>
<dbReference type="Proteomes" id="UP000199608">
    <property type="component" value="Unassembled WGS sequence"/>
</dbReference>
<dbReference type="RefSeq" id="WP_092237907.1">
    <property type="nucleotide sequence ID" value="NZ_FNLL01000016.1"/>
</dbReference>
<evidence type="ECO:0000256" key="1">
    <source>
        <dbReference type="SAM" id="Phobius"/>
    </source>
</evidence>
<organism evidence="2 3">
    <name type="scientific">Desulfobacula phenolica</name>
    <dbReference type="NCBI Taxonomy" id="90732"/>
    <lineage>
        <taxon>Bacteria</taxon>
        <taxon>Pseudomonadati</taxon>
        <taxon>Thermodesulfobacteriota</taxon>
        <taxon>Desulfobacteria</taxon>
        <taxon>Desulfobacterales</taxon>
        <taxon>Desulfobacteraceae</taxon>
        <taxon>Desulfobacula</taxon>
    </lineage>
</organism>
<evidence type="ECO:0008006" key="4">
    <source>
        <dbReference type="Google" id="ProtNLM"/>
    </source>
</evidence>
<name>A0A1H2JVQ6_9BACT</name>
<dbReference type="EMBL" id="FNLL01000016">
    <property type="protein sequence ID" value="SDU60564.1"/>
    <property type="molecule type" value="Genomic_DNA"/>
</dbReference>
<feature type="transmembrane region" description="Helical" evidence="1">
    <location>
        <begin position="245"/>
        <end position="264"/>
    </location>
</feature>
<keyword evidence="1" id="KW-0812">Transmembrane</keyword>
<protein>
    <recommendedName>
        <fullName evidence="4">ABC-type transport system involved in multi-copper enzyme maturation, permease component</fullName>
    </recommendedName>
</protein>
<reference evidence="3" key="1">
    <citation type="submission" date="2016-10" db="EMBL/GenBank/DDBJ databases">
        <authorList>
            <person name="Varghese N."/>
            <person name="Submissions S."/>
        </authorList>
    </citation>
    <scope>NUCLEOTIDE SEQUENCE [LARGE SCALE GENOMIC DNA]</scope>
    <source>
        <strain evidence="3">DSM 3384</strain>
    </source>
</reference>
<evidence type="ECO:0000313" key="3">
    <source>
        <dbReference type="Proteomes" id="UP000199608"/>
    </source>
</evidence>
<keyword evidence="1" id="KW-0472">Membrane</keyword>
<proteinExistence type="predicted"/>
<dbReference type="AlphaFoldDB" id="A0A1H2JVQ6"/>
<evidence type="ECO:0000313" key="2">
    <source>
        <dbReference type="EMBL" id="SDU60564.1"/>
    </source>
</evidence>
<feature type="transmembrane region" description="Helical" evidence="1">
    <location>
        <begin position="21"/>
        <end position="43"/>
    </location>
</feature>
<accession>A0A1H2JVQ6</accession>
<dbReference type="PANTHER" id="PTHR43471">
    <property type="entry name" value="ABC TRANSPORTER PERMEASE"/>
    <property type="match status" value="1"/>
</dbReference>
<keyword evidence="1" id="KW-1133">Transmembrane helix</keyword>
<keyword evidence="3" id="KW-1185">Reference proteome</keyword>
<feature type="transmembrane region" description="Helical" evidence="1">
    <location>
        <begin position="55"/>
        <end position="73"/>
    </location>
</feature>
<sequence>MSKIIALAILTFKEGIRDRALMGIFIIALSMLLATILFTGLFGHELGKVLVDLNLSTIAFAGLLLTFFVNINLMAKDIDKRTIYCVLSKPISRTEYMLGKYAGLMLIVFTALFFLLVFSTGIMCFVKSFYSKIYFKDFSWFCYFQAYLYEILMFAVLNSVVIFFSSISTSSFLTLLFSLATYIAGQTIEEVMEFLKKEALGQQISEINQWIVDIAQYIFPNFSAFDIKILASHGKLMTLSHTTALLTYSIVYTTLLLFLASLIFNKREIN</sequence>
<feature type="transmembrane region" description="Helical" evidence="1">
    <location>
        <begin position="146"/>
        <end position="164"/>
    </location>
</feature>
<feature type="transmembrane region" description="Helical" evidence="1">
    <location>
        <begin position="101"/>
        <end position="126"/>
    </location>
</feature>
<feature type="transmembrane region" description="Helical" evidence="1">
    <location>
        <begin position="171"/>
        <end position="188"/>
    </location>
</feature>
<dbReference type="PANTHER" id="PTHR43471:SF10">
    <property type="entry name" value="SLL1107 PROTEIN"/>
    <property type="match status" value="1"/>
</dbReference>